<dbReference type="GO" id="GO:0007021">
    <property type="term" value="P:tubulin complex assembly"/>
    <property type="evidence" value="ECO:0007669"/>
    <property type="project" value="InterPro"/>
</dbReference>
<dbReference type="SUPFAM" id="SSF48371">
    <property type="entry name" value="ARM repeat"/>
    <property type="match status" value="2"/>
</dbReference>
<evidence type="ECO:0000256" key="1">
    <source>
        <dbReference type="SAM" id="MobiDB-lite"/>
    </source>
</evidence>
<evidence type="ECO:0000313" key="3">
    <source>
        <dbReference type="EMBL" id="KFG29965.1"/>
    </source>
</evidence>
<protein>
    <submittedName>
        <fullName evidence="3">Putative beta-tubulin cofactor D</fullName>
    </submittedName>
</protein>
<organism evidence="3 4">
    <name type="scientific">Toxoplasma gondii p89</name>
    <dbReference type="NCBI Taxonomy" id="943119"/>
    <lineage>
        <taxon>Eukaryota</taxon>
        <taxon>Sar</taxon>
        <taxon>Alveolata</taxon>
        <taxon>Apicomplexa</taxon>
        <taxon>Conoidasida</taxon>
        <taxon>Coccidia</taxon>
        <taxon>Eucoccidiorida</taxon>
        <taxon>Eimeriorina</taxon>
        <taxon>Sarcocystidae</taxon>
        <taxon>Toxoplasma</taxon>
    </lineage>
</organism>
<dbReference type="Gene3D" id="1.25.10.10">
    <property type="entry name" value="Leucine-rich Repeat Variant"/>
    <property type="match status" value="1"/>
</dbReference>
<feature type="compositionally biased region" description="Low complexity" evidence="1">
    <location>
        <begin position="468"/>
        <end position="484"/>
    </location>
</feature>
<feature type="region of interest" description="Disordered" evidence="1">
    <location>
        <begin position="268"/>
        <end position="289"/>
    </location>
</feature>
<dbReference type="GO" id="GO:0007023">
    <property type="term" value="P:post-chaperonin tubulin folding pathway"/>
    <property type="evidence" value="ECO:0007669"/>
    <property type="project" value="InterPro"/>
</dbReference>
<dbReference type="GO" id="GO:0048487">
    <property type="term" value="F:beta-tubulin binding"/>
    <property type="evidence" value="ECO:0007669"/>
    <property type="project" value="InterPro"/>
</dbReference>
<proteinExistence type="predicted"/>
<dbReference type="Pfam" id="PF23579">
    <property type="entry name" value="ARM_TBCD"/>
    <property type="match status" value="1"/>
</dbReference>
<dbReference type="InterPro" id="IPR011989">
    <property type="entry name" value="ARM-like"/>
</dbReference>
<reference evidence="3 4" key="1">
    <citation type="submission" date="2014-03" db="EMBL/GenBank/DDBJ databases">
        <authorList>
            <person name="Sibley D."/>
            <person name="Venepally P."/>
            <person name="Karamycheva S."/>
            <person name="Hadjithomas M."/>
            <person name="Khan A."/>
            <person name="Brunk B."/>
            <person name="Roos D."/>
            <person name="Caler E."/>
            <person name="Lorenzi H."/>
        </authorList>
    </citation>
    <scope>NUCLEOTIDE SEQUENCE [LARGE SCALE GENOMIC DNA]</scope>
    <source>
        <strain evidence="4">p89</strain>
    </source>
</reference>
<feature type="compositionally biased region" description="Acidic residues" evidence="1">
    <location>
        <begin position="683"/>
        <end position="692"/>
    </location>
</feature>
<dbReference type="OrthoDB" id="10253476at2759"/>
<dbReference type="GO" id="GO:0000226">
    <property type="term" value="P:microtubule cytoskeleton organization"/>
    <property type="evidence" value="ECO:0007669"/>
    <property type="project" value="TreeGrafter"/>
</dbReference>
<feature type="domain" description="Tubulin-folding cofactor D ARM repeats" evidence="2">
    <location>
        <begin position="672"/>
        <end position="878"/>
    </location>
</feature>
<comment type="caution">
    <text evidence="3">The sequence shown here is derived from an EMBL/GenBank/DDBJ whole genome shotgun (WGS) entry which is preliminary data.</text>
</comment>
<dbReference type="GO" id="GO:0005096">
    <property type="term" value="F:GTPase activator activity"/>
    <property type="evidence" value="ECO:0007669"/>
    <property type="project" value="InterPro"/>
</dbReference>
<dbReference type="Proteomes" id="UP000028828">
    <property type="component" value="Unassembled WGS sequence"/>
</dbReference>
<feature type="region of interest" description="Disordered" evidence="1">
    <location>
        <begin position="467"/>
        <end position="514"/>
    </location>
</feature>
<dbReference type="InterPro" id="IPR033162">
    <property type="entry name" value="TBCD"/>
</dbReference>
<feature type="region of interest" description="Disordered" evidence="1">
    <location>
        <begin position="629"/>
        <end position="692"/>
    </location>
</feature>
<gene>
    <name evidence="3" type="ORF">TGP89_297420</name>
</gene>
<name>A0A086JCU7_TOXGO</name>
<dbReference type="PANTHER" id="PTHR12658:SF0">
    <property type="entry name" value="TUBULIN-SPECIFIC CHAPERONE D"/>
    <property type="match status" value="1"/>
</dbReference>
<feature type="compositionally biased region" description="Basic and acidic residues" evidence="1">
    <location>
        <begin position="658"/>
        <end position="673"/>
    </location>
</feature>
<dbReference type="InterPro" id="IPR016024">
    <property type="entry name" value="ARM-type_fold"/>
</dbReference>
<feature type="compositionally biased region" description="Polar residues" evidence="1">
    <location>
        <begin position="1174"/>
        <end position="1194"/>
    </location>
</feature>
<feature type="region of interest" description="Disordered" evidence="1">
    <location>
        <begin position="1281"/>
        <end position="1303"/>
    </location>
</feature>
<dbReference type="Pfam" id="PF25767">
    <property type="entry name" value="ARM_TBCD_2nd"/>
    <property type="match status" value="1"/>
</dbReference>
<accession>A0A086JCU7</accession>
<dbReference type="EMBL" id="AEYI02002109">
    <property type="protein sequence ID" value="KFG29965.1"/>
    <property type="molecule type" value="Genomic_DNA"/>
</dbReference>
<dbReference type="InterPro" id="IPR058033">
    <property type="entry name" value="ARM_TBCD_2nd"/>
</dbReference>
<feature type="compositionally biased region" description="Basic and acidic residues" evidence="1">
    <location>
        <begin position="636"/>
        <end position="647"/>
    </location>
</feature>
<evidence type="ECO:0000313" key="4">
    <source>
        <dbReference type="Proteomes" id="UP000028828"/>
    </source>
</evidence>
<evidence type="ECO:0000259" key="2">
    <source>
        <dbReference type="Pfam" id="PF25767"/>
    </source>
</evidence>
<dbReference type="VEuPathDB" id="ToxoDB:TGP89_297420"/>
<feature type="compositionally biased region" description="Polar residues" evidence="1">
    <location>
        <begin position="494"/>
        <end position="507"/>
    </location>
</feature>
<sequence length="2041" mass="221199">MDAIPVSQWQDVPAATGGAARGKTDGLRQQALSAPALLSEFDQSDDPKYSDASLASDSVCGNVDYFREADSFFKDLAQLKELCESLCEGYARPTEPASNEVYVHRVSVCRVEHAVELVTSCVRVLDRYQNRPTLLDRHIPQIVDPLVQVVQKYLHLISPFCPADELTSTVHRTRSPGEPAPAGLGRRSGGGLKLATKTNCEDEDEQVRRLAASLSLRLILHLVYALCKVRGYKSVQLLLPQRPDLLESVVDLCEILFEAELLYSPSSSSLASTTETERPLSPRCATRGPGEEHVWPADLCTGDANDEAEWSDTCKLSFATRTQTGGRVTREPCCSALRALSALAKQLPLWSTHYSLLVWLSLLVLAPFGLDSLDSSLQSSQERTSFGGAAEVEKTQPRTLGLRIVLLAEAYLRTTNTKASDAAAFALARFFSRPDVSLKTPELLPHFINFCQQSLFLEKQLSTYDVPSSSWTSSCCSSASGSSGRPNDRGDQGEGQSSFAQLSSPVSTGPGGDASPVPLFQRANALRALNEILKIIDRRAVLPELPRLLALLGLAASASDGQPEPGACRPEKDERQMWSSLSSLSALFRKLRCSCAARLCMLLLPPVDNRSLLWRYTPHARCLTALLQQKHTQSKGPKEAEATKETAGEESGEEVREEAERGDSEAEQKRGKADALGPRLEGGEEPDEDVPEEVEEVIGLLLERLSDRDSAVRWTASKSIARVVMQLPKEFADQVVVTVLDSLTSVPLSSSLSSKRLWHGSCLALAELLRRGLVFLPRLAACCSCLRLAVAVEASASCGAGDTIGAAAGAALRDAACYAAWSLARSYYRTEALKAQVESLSHSLLLVALFDREVNCRRAAAAAFQELEGRQGGIPCGLTIVTIADFFALATRRSSYLRVAPRVASLSQDYALLLLHALSTLLLSPHAEEELRVLGAASLKRIAVQYPKLAAEEVLSTVLAKAAAPDEDFGTRHGALLGLTALTEALCGGVRNRNGVHSTGGSADSVVRCGVSEDWEGIPEKTQTEIRQLVLKVEKQRQYRGKGGDLIRVAVCKLIQGLAAAPLITFKLATARRYLTTLLDGLRHFSESVQLAAAEALRALLLLRMPTEEIHEFLLPTLVSHLRNRDEHVAARRGYVLALATLPPAVYLACLDSRKALTVPASTEPECSLKGSKDQTQSANGSVANSSEDANGQGKNLPELFSLLCREATSMAPCGQAVLCDAQTRRNALIALGSALAVLLPSSSETRRSDGCSQDREKSGKIVEGTRLEARGAGASCLALSRDVEESERKPESEVDAQHSSPSSLFWPDIVETLERCSADFQADQRGDVGSWVREVAGEIACFLLENACQQTKESVGTGLSRLDLNSATTHSNGVAPARSGAEREMASSAVDSDNHRAGIGGKEGCGTLTREDTLRLLSLLIRMAMENLDRTRSRAAFLLYHMTAPLVSRTEQRQGSRSRIRVSPFRMEWIWGRVFHDYSYELGPADIQPIEDFGSENSEKPAACFLTRALKPSQYPPFLPLLQQCLLPVALQQKRAFEATKPELPFQRLKLSDLPTEIGSAHPSSRVGSETGGTQANATSPLAGASKVSFHRTACAVEEDAGEDSQDSFLTTGGSFDFLLELSVIDGGCATLHKTRKAGVLLRLPLFTNPEITYPRLLPLLLLSPYRRRAAEGVCLGLGAAMGSTADKTAETFLSFLVELRRLSAPSRERATIVEEKEESAEGQRAGAFVGDLSAFYQQILSQSQGAGEEHMGHAETANTTVTHALVAVLDHCVTELKSGTGTDYLGKLTLAALRAITIVLSNDTVTPGDVSNLLKILTEGPLAKGVWLRSFQLVKSRCEAFVALAGARTSQDSVAEGNREDLSLLKEKRVALCHALAFLLHRFPKIRLLAAESIYSSVLLSLSPEVDCISGVEDANSVARDSPTACTESPVPTSPRSEQLLVLSEKQLDEATELLTLTPWLELNVNSDENMRACSPSELSCRQVNEGKDENKRKSHSGGNEIQCPVERLVVLFSIQNEWATVFFKTDDIHQERKRVLLG</sequence>
<feature type="region of interest" description="Disordered" evidence="1">
    <location>
        <begin position="1162"/>
        <end position="1194"/>
    </location>
</feature>
<feature type="region of interest" description="Disordered" evidence="1">
    <location>
        <begin position="169"/>
        <end position="190"/>
    </location>
</feature>
<feature type="compositionally biased region" description="Acidic residues" evidence="1">
    <location>
        <begin position="648"/>
        <end position="657"/>
    </location>
</feature>
<feature type="region of interest" description="Disordered" evidence="1">
    <location>
        <begin position="1367"/>
        <end position="1405"/>
    </location>
</feature>
<feature type="compositionally biased region" description="Basic and acidic residues" evidence="1">
    <location>
        <begin position="1282"/>
        <end position="1297"/>
    </location>
</feature>
<dbReference type="PANTHER" id="PTHR12658">
    <property type="entry name" value="BETA-TUBULIN COFACTOR D"/>
    <property type="match status" value="1"/>
</dbReference>